<dbReference type="GO" id="GO:0009103">
    <property type="term" value="P:lipopolysaccharide biosynthetic process"/>
    <property type="evidence" value="ECO:0007669"/>
    <property type="project" value="TreeGrafter"/>
</dbReference>
<dbReference type="Proteomes" id="UP000292423">
    <property type="component" value="Unassembled WGS sequence"/>
</dbReference>
<dbReference type="AlphaFoldDB" id="A0A4Q7Z9Q8"/>
<reference evidence="4 5" key="1">
    <citation type="submission" date="2019-02" db="EMBL/GenBank/DDBJ databases">
        <title>Genomic Encyclopedia of Type Strains, Phase IV (KMG-IV): sequencing the most valuable type-strain genomes for metagenomic binning, comparative biology and taxonomic classification.</title>
        <authorList>
            <person name="Goeker M."/>
        </authorList>
    </citation>
    <scope>NUCLEOTIDE SEQUENCE [LARGE SCALE GENOMIC DNA]</scope>
    <source>
        <strain evidence="4 5">DSM 105135</strain>
    </source>
</reference>
<organism evidence="4 5">
    <name type="scientific">Fluviicoccus keumensis</name>
    <dbReference type="NCBI Taxonomy" id="1435465"/>
    <lineage>
        <taxon>Bacteria</taxon>
        <taxon>Pseudomonadati</taxon>
        <taxon>Pseudomonadota</taxon>
        <taxon>Gammaproteobacteria</taxon>
        <taxon>Moraxellales</taxon>
        <taxon>Moraxellaceae</taxon>
        <taxon>Fluviicoccus</taxon>
    </lineage>
</organism>
<keyword evidence="1 4" id="KW-0808">Transferase</keyword>
<accession>A0A4Q7Z9Q8</accession>
<dbReference type="PANTHER" id="PTHR46401">
    <property type="entry name" value="GLYCOSYLTRANSFERASE WBBK-RELATED"/>
    <property type="match status" value="1"/>
</dbReference>
<sequence length="369" mass="39982">MSEPTIAVVLPPRERFRPRDAGAVAMIVRDFTLASRFRDHIVVVGTETEPFADVAFCSLQAQGAWLLGQNLAYVRQVIAWLKARPSVRLVEVHNRTALARQIKRALPGLKVTLHLHNDPQGMKGAKTASERTALLRQLDGLYAVSGYVRRRLLEGVTEPGCPVTVIHNALPRRPRADGLSRQPWLVFAGRFIPEKGVLELAEALVRVLPEFPAWRAVFLGAAGFGQQAGGSLYEQKVYATLAQVADRIDLRGHVPQEEVMRVLAQAAISLTPSTGIDAFPRVPLESMQQGCAVIVSAMGGLPEIAGDAAVVVDPVTGDTLADALRPLMADPAALERLAAACTARAEHFRVETLVQGLDAARDSLLEISR</sequence>
<dbReference type="EMBL" id="SHKX01000010">
    <property type="protein sequence ID" value="RZU47258.1"/>
    <property type="molecule type" value="Genomic_DNA"/>
</dbReference>
<dbReference type="GO" id="GO:0016757">
    <property type="term" value="F:glycosyltransferase activity"/>
    <property type="evidence" value="ECO:0007669"/>
    <property type="project" value="InterPro"/>
</dbReference>
<dbReference type="Pfam" id="PF00534">
    <property type="entry name" value="Glycos_transf_1"/>
    <property type="match status" value="1"/>
</dbReference>
<dbReference type="InterPro" id="IPR001296">
    <property type="entry name" value="Glyco_trans_1"/>
</dbReference>
<dbReference type="Pfam" id="PF13439">
    <property type="entry name" value="Glyco_transf_4"/>
    <property type="match status" value="1"/>
</dbReference>
<keyword evidence="5" id="KW-1185">Reference proteome</keyword>
<evidence type="ECO:0000313" key="5">
    <source>
        <dbReference type="Proteomes" id="UP000292423"/>
    </source>
</evidence>
<dbReference type="PANTHER" id="PTHR46401:SF2">
    <property type="entry name" value="GLYCOSYLTRANSFERASE WBBK-RELATED"/>
    <property type="match status" value="1"/>
</dbReference>
<feature type="domain" description="Glycosyltransferase subfamily 4-like N-terminal" evidence="3">
    <location>
        <begin position="49"/>
        <end position="169"/>
    </location>
</feature>
<evidence type="ECO:0000256" key="1">
    <source>
        <dbReference type="ARBA" id="ARBA00022679"/>
    </source>
</evidence>
<dbReference type="RefSeq" id="WP_130410512.1">
    <property type="nucleotide sequence ID" value="NZ_SHKX01000010.1"/>
</dbReference>
<gene>
    <name evidence="4" type="ORF">EV700_0212</name>
</gene>
<comment type="caution">
    <text evidence="4">The sequence shown here is derived from an EMBL/GenBank/DDBJ whole genome shotgun (WGS) entry which is preliminary data.</text>
</comment>
<feature type="domain" description="Glycosyl transferase family 1" evidence="2">
    <location>
        <begin position="181"/>
        <end position="338"/>
    </location>
</feature>
<proteinExistence type="predicted"/>
<dbReference type="CDD" id="cd03801">
    <property type="entry name" value="GT4_PimA-like"/>
    <property type="match status" value="1"/>
</dbReference>
<dbReference type="SUPFAM" id="SSF53756">
    <property type="entry name" value="UDP-Glycosyltransferase/glycogen phosphorylase"/>
    <property type="match status" value="1"/>
</dbReference>
<dbReference type="Gene3D" id="3.40.50.2000">
    <property type="entry name" value="Glycogen Phosphorylase B"/>
    <property type="match status" value="2"/>
</dbReference>
<evidence type="ECO:0000259" key="2">
    <source>
        <dbReference type="Pfam" id="PF00534"/>
    </source>
</evidence>
<name>A0A4Q7Z9Q8_9GAMM</name>
<dbReference type="OrthoDB" id="5123492at2"/>
<evidence type="ECO:0000313" key="4">
    <source>
        <dbReference type="EMBL" id="RZU47258.1"/>
    </source>
</evidence>
<protein>
    <submittedName>
        <fullName evidence="4">Glycosyl transferase family 4</fullName>
    </submittedName>
</protein>
<dbReference type="InterPro" id="IPR028098">
    <property type="entry name" value="Glyco_trans_4-like_N"/>
</dbReference>
<evidence type="ECO:0000259" key="3">
    <source>
        <dbReference type="Pfam" id="PF13439"/>
    </source>
</evidence>